<feature type="transmembrane region" description="Helical" evidence="1">
    <location>
        <begin position="167"/>
        <end position="190"/>
    </location>
</feature>
<evidence type="ECO:0000313" key="2">
    <source>
        <dbReference type="EMBL" id="MBE1506406.1"/>
    </source>
</evidence>
<organism evidence="2 3">
    <name type="scientific">Rhizobium viscosum</name>
    <name type="common">Arthrobacter viscosus</name>
    <dbReference type="NCBI Taxonomy" id="1673"/>
    <lineage>
        <taxon>Bacteria</taxon>
        <taxon>Pseudomonadati</taxon>
        <taxon>Pseudomonadota</taxon>
        <taxon>Alphaproteobacteria</taxon>
        <taxon>Hyphomicrobiales</taxon>
        <taxon>Rhizobiaceae</taxon>
        <taxon>Rhizobium/Agrobacterium group</taxon>
        <taxon>Rhizobium</taxon>
    </lineage>
</organism>
<feature type="transmembrane region" description="Helical" evidence="1">
    <location>
        <begin position="202"/>
        <end position="221"/>
    </location>
</feature>
<evidence type="ECO:0000313" key="3">
    <source>
        <dbReference type="Proteomes" id="UP000620262"/>
    </source>
</evidence>
<reference evidence="2 3" key="1">
    <citation type="submission" date="2020-10" db="EMBL/GenBank/DDBJ databases">
        <title>Sequencing the genomes of 1000 actinobacteria strains.</title>
        <authorList>
            <person name="Klenk H.-P."/>
        </authorList>
    </citation>
    <scope>NUCLEOTIDE SEQUENCE [LARGE SCALE GENOMIC DNA]</scope>
    <source>
        <strain evidence="2 3">DSM 7307</strain>
    </source>
</reference>
<protein>
    <recommendedName>
        <fullName evidence="4">MFS transporter</fullName>
    </recommendedName>
</protein>
<comment type="caution">
    <text evidence="2">The sequence shown here is derived from an EMBL/GenBank/DDBJ whole genome shotgun (WGS) entry which is preliminary data.</text>
</comment>
<accession>A0ABR9IT91</accession>
<feature type="transmembrane region" description="Helical" evidence="1">
    <location>
        <begin position="139"/>
        <end position="161"/>
    </location>
</feature>
<name>A0ABR9IT91_RHIVS</name>
<keyword evidence="3" id="KW-1185">Reference proteome</keyword>
<dbReference type="EMBL" id="JADBEC010000001">
    <property type="protein sequence ID" value="MBE1506406.1"/>
    <property type="molecule type" value="Genomic_DNA"/>
</dbReference>
<feature type="transmembrane region" description="Helical" evidence="1">
    <location>
        <begin position="44"/>
        <end position="62"/>
    </location>
</feature>
<proteinExistence type="predicted"/>
<dbReference type="RefSeq" id="WP_192730111.1">
    <property type="nucleotide sequence ID" value="NZ_BAAAVL010000013.1"/>
</dbReference>
<sequence>MALNTTATSITPTLAFAGSAVATGLWFAALVTIPELQRSDLSVIVARIAVHLIVLGGTWAGLSRTSLTASERTWTWLAIAVPLTLWHGAAWIIVADGLLLPGAVSIPLLPLMIVVPTAIVITLLSRSERIGVLLDAMPANWLIGLQAYRVIGGVFLANWLAGTTPGVFALPAGTGDVITGLMALPTAVLLASGRPGSARAALFWNLFGIADLVVAVTLGALTTPGPLQQLALDHPNLTTGTYPTAIIPAFTVPTSLVLHALSLRQLLRRTGPVARAAA</sequence>
<evidence type="ECO:0008006" key="4">
    <source>
        <dbReference type="Google" id="ProtNLM"/>
    </source>
</evidence>
<feature type="transmembrane region" description="Helical" evidence="1">
    <location>
        <begin position="241"/>
        <end position="261"/>
    </location>
</feature>
<feature type="transmembrane region" description="Helical" evidence="1">
    <location>
        <begin position="74"/>
        <end position="94"/>
    </location>
</feature>
<keyword evidence="1" id="KW-0812">Transmembrane</keyword>
<gene>
    <name evidence="2" type="ORF">H4W29_003587</name>
</gene>
<keyword evidence="1" id="KW-1133">Transmembrane helix</keyword>
<feature type="transmembrane region" description="Helical" evidence="1">
    <location>
        <begin position="12"/>
        <end position="32"/>
    </location>
</feature>
<feature type="transmembrane region" description="Helical" evidence="1">
    <location>
        <begin position="106"/>
        <end position="127"/>
    </location>
</feature>
<dbReference type="Proteomes" id="UP000620262">
    <property type="component" value="Unassembled WGS sequence"/>
</dbReference>
<keyword evidence="1" id="KW-0472">Membrane</keyword>
<evidence type="ECO:0000256" key="1">
    <source>
        <dbReference type="SAM" id="Phobius"/>
    </source>
</evidence>